<dbReference type="InterPro" id="IPR052027">
    <property type="entry name" value="PspC"/>
</dbReference>
<feature type="region of interest" description="Disordered" evidence="6">
    <location>
        <begin position="222"/>
        <end position="243"/>
    </location>
</feature>
<feature type="transmembrane region" description="Helical" evidence="7">
    <location>
        <begin position="125"/>
        <end position="141"/>
    </location>
</feature>
<evidence type="ECO:0000256" key="6">
    <source>
        <dbReference type="SAM" id="MobiDB-lite"/>
    </source>
</evidence>
<dbReference type="AlphaFoldDB" id="A0A345XMT8"/>
<evidence type="ECO:0000256" key="4">
    <source>
        <dbReference type="ARBA" id="ARBA00022989"/>
    </source>
</evidence>
<feature type="compositionally biased region" description="Low complexity" evidence="6">
    <location>
        <begin position="159"/>
        <end position="171"/>
    </location>
</feature>
<feature type="transmembrane region" description="Helical" evidence="7">
    <location>
        <begin position="272"/>
        <end position="296"/>
    </location>
</feature>
<dbReference type="KEGG" id="sarm:DVA86_10120"/>
<feature type="transmembrane region" description="Helical" evidence="7">
    <location>
        <begin position="303"/>
        <end position="321"/>
    </location>
</feature>
<dbReference type="InterPro" id="IPR007168">
    <property type="entry name" value="Phageshock_PspC_N"/>
</dbReference>
<evidence type="ECO:0000256" key="2">
    <source>
        <dbReference type="ARBA" id="ARBA00022475"/>
    </source>
</evidence>
<comment type="subcellular location">
    <subcellularLocation>
        <location evidence="1">Cell membrane</location>
        <topology evidence="1">Single-pass membrane protein</topology>
    </subcellularLocation>
</comment>
<feature type="region of interest" description="Disordered" evidence="6">
    <location>
        <begin position="403"/>
        <end position="462"/>
    </location>
</feature>
<evidence type="ECO:0000259" key="8">
    <source>
        <dbReference type="Pfam" id="PF04024"/>
    </source>
</evidence>
<feature type="transmembrane region" description="Helical" evidence="7">
    <location>
        <begin position="246"/>
        <end position="266"/>
    </location>
</feature>
<dbReference type="EMBL" id="CP031320">
    <property type="protein sequence ID" value="AXK32954.1"/>
    <property type="molecule type" value="Genomic_DNA"/>
</dbReference>
<evidence type="ECO:0000256" key="5">
    <source>
        <dbReference type="ARBA" id="ARBA00023136"/>
    </source>
</evidence>
<keyword evidence="3 7" id="KW-0812">Transmembrane</keyword>
<keyword evidence="2" id="KW-1003">Cell membrane</keyword>
<evidence type="ECO:0000313" key="10">
    <source>
        <dbReference type="Proteomes" id="UP000254425"/>
    </source>
</evidence>
<organism evidence="9 10">
    <name type="scientific">Streptomyces armeniacus</name>
    <dbReference type="NCBI Taxonomy" id="83291"/>
    <lineage>
        <taxon>Bacteria</taxon>
        <taxon>Bacillati</taxon>
        <taxon>Actinomycetota</taxon>
        <taxon>Actinomycetes</taxon>
        <taxon>Kitasatosporales</taxon>
        <taxon>Streptomycetaceae</taxon>
        <taxon>Streptomyces</taxon>
    </lineage>
</organism>
<keyword evidence="4 7" id="KW-1133">Transmembrane helix</keyword>
<feature type="domain" description="Phage shock protein PspC N-terminal" evidence="8">
    <location>
        <begin position="25"/>
        <end position="82"/>
    </location>
</feature>
<name>A0A345XMT8_9ACTN</name>
<feature type="transmembrane region" description="Helical" evidence="7">
    <location>
        <begin position="56"/>
        <end position="79"/>
    </location>
</feature>
<feature type="region of interest" description="Disordered" evidence="6">
    <location>
        <begin position="149"/>
        <end position="201"/>
    </location>
</feature>
<evidence type="ECO:0000256" key="3">
    <source>
        <dbReference type="ARBA" id="ARBA00022692"/>
    </source>
</evidence>
<proteinExistence type="predicted"/>
<feature type="transmembrane region" description="Helical" evidence="7">
    <location>
        <begin position="100"/>
        <end position="119"/>
    </location>
</feature>
<feature type="compositionally biased region" description="Basic and acidic residues" evidence="6">
    <location>
        <begin position="446"/>
        <end position="462"/>
    </location>
</feature>
<accession>A0A345XMT8</accession>
<reference evidence="9 10" key="1">
    <citation type="submission" date="2018-07" db="EMBL/GenBank/DDBJ databases">
        <title>Draft genome of the type strain Streptomyces armeniacus ATCC 15676.</title>
        <authorList>
            <person name="Labana P."/>
            <person name="Gosse J.T."/>
            <person name="Boddy C.N."/>
        </authorList>
    </citation>
    <scope>NUCLEOTIDE SEQUENCE [LARGE SCALE GENOMIC DNA]</scope>
    <source>
        <strain evidence="9 10">ATCC 15676</strain>
    </source>
</reference>
<protein>
    <submittedName>
        <fullName evidence="9">PspC domain-containing protein</fullName>
    </submittedName>
</protein>
<evidence type="ECO:0000256" key="1">
    <source>
        <dbReference type="ARBA" id="ARBA00004162"/>
    </source>
</evidence>
<dbReference type="Pfam" id="PF04024">
    <property type="entry name" value="PspC"/>
    <property type="match status" value="1"/>
</dbReference>
<dbReference type="RefSeq" id="WP_208877518.1">
    <property type="nucleotide sequence ID" value="NZ_CP031320.1"/>
</dbReference>
<dbReference type="PANTHER" id="PTHR33885">
    <property type="entry name" value="PHAGE SHOCK PROTEIN C"/>
    <property type="match status" value="1"/>
</dbReference>
<feature type="region of interest" description="Disordered" evidence="6">
    <location>
        <begin position="1"/>
        <end position="23"/>
    </location>
</feature>
<gene>
    <name evidence="9" type="ORF">DVA86_10120</name>
</gene>
<dbReference type="PANTHER" id="PTHR33885:SF3">
    <property type="entry name" value="PHAGE SHOCK PROTEIN C"/>
    <property type="match status" value="1"/>
</dbReference>
<evidence type="ECO:0000256" key="7">
    <source>
        <dbReference type="SAM" id="Phobius"/>
    </source>
</evidence>
<dbReference type="GO" id="GO:0005886">
    <property type="term" value="C:plasma membrane"/>
    <property type="evidence" value="ECO:0007669"/>
    <property type="project" value="UniProtKB-SubCell"/>
</dbReference>
<dbReference type="Proteomes" id="UP000254425">
    <property type="component" value="Chromosome"/>
</dbReference>
<keyword evidence="5 7" id="KW-0472">Membrane</keyword>
<evidence type="ECO:0000313" key="9">
    <source>
        <dbReference type="EMBL" id="AXK32954.1"/>
    </source>
</evidence>
<sequence>MAEDHQPPSHGAPPPEDGAPGVPERKLVRSRKHRVVGGVCGGLGRYYDLDPVVFRVPLGVLSVIGGLGLVGYGFAWLLIPAEGETENEGRRLLSGRVEGTSLTAVLTALVGCGLFLASIGTNQSSFSIGVAAAVFGAAYWSHRRRTAEAAGAQGGPVDPATAQAVAEAPPETQAPPAPSSPSWWREPLTKDGGGRSRGTGYLWGPPDLWGEDDDVRYEYAARAGGGDGGSPVPRNGGHPPRRRQSIGGAVFVAACLAAVVGTGATWTAQPLGVTLAVGLGCALAVFGLGLVVSAFVGRTGAGTIFAVVLTGALLSGAVLLPEDISTDVDDRHWAPTSAAELQRRYEIGTGQGVLDLTGLRLRDGSTERVDTRVGAGELRVIVPDDVEVRIVVKVGLGSYRLPGDAGTDSGGGVDRQQRRTLAPAGGGEPNGTLELKLDVGVGDATVTREERQPRAEKEEAAR</sequence>
<keyword evidence="10" id="KW-1185">Reference proteome</keyword>